<gene>
    <name evidence="1" type="ORF">A2Y85_00510</name>
</gene>
<accession>A0A1F4U8Q9</accession>
<reference evidence="1 2" key="1">
    <citation type="journal article" date="2016" name="Nat. Commun.">
        <title>Thousands of microbial genomes shed light on interconnected biogeochemical processes in an aquifer system.</title>
        <authorList>
            <person name="Anantharaman K."/>
            <person name="Brown C.T."/>
            <person name="Hug L.A."/>
            <person name="Sharon I."/>
            <person name="Castelle C.J."/>
            <person name="Probst A.J."/>
            <person name="Thomas B.C."/>
            <person name="Singh A."/>
            <person name="Wilkins M.J."/>
            <person name="Karaoz U."/>
            <person name="Brodie E.L."/>
            <person name="Williams K.H."/>
            <person name="Hubbard S.S."/>
            <person name="Banfield J.F."/>
        </authorList>
    </citation>
    <scope>NUCLEOTIDE SEQUENCE [LARGE SCALE GENOMIC DNA]</scope>
</reference>
<dbReference type="Gene3D" id="3.40.30.10">
    <property type="entry name" value="Glutaredoxin"/>
    <property type="match status" value="1"/>
</dbReference>
<dbReference type="AlphaFoldDB" id="A0A1F4U8Q9"/>
<proteinExistence type="predicted"/>
<name>A0A1F4U8Q9_UNCW3</name>
<sequence>MTKIYVFGKPSCPVCKDMHNKMQYFKEKRKFSAEIFYYDIETLDGLVEGAYNEVSDIPTVIIFNDDHELVRWVKKPPVSQEFMPYVLSEKTLASQKNL</sequence>
<evidence type="ECO:0000313" key="2">
    <source>
        <dbReference type="Proteomes" id="UP000177025"/>
    </source>
</evidence>
<comment type="caution">
    <text evidence="1">The sequence shown here is derived from an EMBL/GenBank/DDBJ whole genome shotgun (WGS) entry which is preliminary data.</text>
</comment>
<dbReference type="InterPro" id="IPR036249">
    <property type="entry name" value="Thioredoxin-like_sf"/>
</dbReference>
<dbReference type="SUPFAM" id="SSF52833">
    <property type="entry name" value="Thioredoxin-like"/>
    <property type="match status" value="1"/>
</dbReference>
<protein>
    <recommendedName>
        <fullName evidence="3">Thioredoxin-like fold domain-containing protein</fullName>
    </recommendedName>
</protein>
<organism evidence="1 2">
    <name type="scientific">candidate division WOR-3 bacterium RBG_13_43_14</name>
    <dbReference type="NCBI Taxonomy" id="1802590"/>
    <lineage>
        <taxon>Bacteria</taxon>
        <taxon>Bacteria division WOR-3</taxon>
    </lineage>
</organism>
<evidence type="ECO:0000313" key="1">
    <source>
        <dbReference type="EMBL" id="OGC41291.1"/>
    </source>
</evidence>
<dbReference type="EMBL" id="MEUM01000113">
    <property type="protein sequence ID" value="OGC41291.1"/>
    <property type="molecule type" value="Genomic_DNA"/>
</dbReference>
<dbReference type="Proteomes" id="UP000177025">
    <property type="component" value="Unassembled WGS sequence"/>
</dbReference>
<evidence type="ECO:0008006" key="3">
    <source>
        <dbReference type="Google" id="ProtNLM"/>
    </source>
</evidence>